<dbReference type="InterPro" id="IPR018359">
    <property type="entry name" value="Bromodomain_CS"/>
</dbReference>
<evidence type="ECO:0000313" key="5">
    <source>
        <dbReference type="EMBL" id="KAJ1984581.1"/>
    </source>
</evidence>
<accession>A0A9W8EB56</accession>
<evidence type="ECO:0000256" key="3">
    <source>
        <dbReference type="SAM" id="MobiDB-lite"/>
    </source>
</evidence>
<dbReference type="SUPFAM" id="SSF47370">
    <property type="entry name" value="Bromodomain"/>
    <property type="match status" value="1"/>
</dbReference>
<evidence type="ECO:0000259" key="4">
    <source>
        <dbReference type="PROSITE" id="PS50014"/>
    </source>
</evidence>
<dbReference type="GO" id="GO:0005198">
    <property type="term" value="F:structural molecule activity"/>
    <property type="evidence" value="ECO:0007669"/>
    <property type="project" value="TreeGrafter"/>
</dbReference>
<gene>
    <name evidence="5" type="primary">SPT7</name>
    <name evidence="5" type="ORF">H4R34_000553</name>
</gene>
<feature type="domain" description="Bromo" evidence="4">
    <location>
        <begin position="418"/>
        <end position="488"/>
    </location>
</feature>
<feature type="region of interest" description="Disordered" evidence="3">
    <location>
        <begin position="1278"/>
        <end position="1302"/>
    </location>
</feature>
<feature type="region of interest" description="Disordered" evidence="3">
    <location>
        <begin position="1081"/>
        <end position="1131"/>
    </location>
</feature>
<dbReference type="PRINTS" id="PR00503">
    <property type="entry name" value="BROMODOMAIN"/>
</dbReference>
<name>A0A9W8EB56_9FUNG</name>
<evidence type="ECO:0000256" key="1">
    <source>
        <dbReference type="ARBA" id="ARBA00023117"/>
    </source>
</evidence>
<keyword evidence="6" id="KW-1185">Reference proteome</keyword>
<dbReference type="GO" id="GO:0006357">
    <property type="term" value="P:regulation of transcription by RNA polymerase II"/>
    <property type="evidence" value="ECO:0007669"/>
    <property type="project" value="TreeGrafter"/>
</dbReference>
<dbReference type="Pfam" id="PF00439">
    <property type="entry name" value="Bromodomain"/>
    <property type="match status" value="1"/>
</dbReference>
<dbReference type="SMART" id="SM00297">
    <property type="entry name" value="BROMO"/>
    <property type="match status" value="1"/>
</dbReference>
<evidence type="ECO:0000256" key="2">
    <source>
        <dbReference type="PROSITE-ProRule" id="PRU00035"/>
    </source>
</evidence>
<feature type="compositionally biased region" description="Pro residues" evidence="3">
    <location>
        <begin position="250"/>
        <end position="260"/>
    </location>
</feature>
<feature type="region of interest" description="Disordered" evidence="3">
    <location>
        <begin position="206"/>
        <end position="277"/>
    </location>
</feature>
<dbReference type="PROSITE" id="PS00633">
    <property type="entry name" value="BROMODOMAIN_1"/>
    <property type="match status" value="1"/>
</dbReference>
<dbReference type="CDD" id="cd22927">
    <property type="entry name" value="HFD_SPT7"/>
    <property type="match status" value="1"/>
</dbReference>
<dbReference type="Gene3D" id="1.10.20.10">
    <property type="entry name" value="Histone, subunit A"/>
    <property type="match status" value="1"/>
</dbReference>
<dbReference type="InterPro" id="IPR001487">
    <property type="entry name" value="Bromodomain"/>
</dbReference>
<dbReference type="Gene3D" id="1.20.920.10">
    <property type="entry name" value="Bromodomain-like"/>
    <property type="match status" value="1"/>
</dbReference>
<comment type="caution">
    <text evidence="5">The sequence shown here is derived from an EMBL/GenBank/DDBJ whole genome shotgun (WGS) entry which is preliminary data.</text>
</comment>
<dbReference type="InterPro" id="IPR036427">
    <property type="entry name" value="Bromodomain-like_sf"/>
</dbReference>
<dbReference type="GO" id="GO:0046695">
    <property type="term" value="C:SLIK (SAGA-like) complex"/>
    <property type="evidence" value="ECO:0007669"/>
    <property type="project" value="InterPro"/>
</dbReference>
<sequence>MQPLTDETHTSPVPPRCHAAYAGSLHPPEEPAQPWPTWAYQVARQLGTSGAFRAHLCPSEYPEFLQSAETSSRWADLLDGAAVGCDCPRPCGAAESIPDTPYGNHDLKLGPANSCPRAITAFRTRRMLFEQMIPFLFPSNCDCTPNPINPFTDSQLQRLMFPGNPEPTSSSDLASDAFVADHTTALAEKLSQSSLLSTMLASTASSSTLMAPVHKPTEDDDYDDEDDYDNDPVSASQVSLAKTAATISPPVDPRPLPPTHVPADASEGAATSPSPTDWLAEDFTLPFNAVYHTLEDDSEATEDYLTQLEKDQQTVVDDLAIKDEADSAVGGSGTKAQTRPTETFHDRVIESMSRSNPHLKHLFHAIDHQRKHLPVSDRELRHLLSDLRTHRSKWASDDRVGQEELYEALERVLHDLKNYTPHSIPFTTKVSRRDAPDYYDVITEPMDLGTMTKKLKGLQYPDKASFAYDISLIVANCLYYNSDPASVFRKHATAFRRKADALLKTVPDLVIRNRAEVEAEESVMDVDGDRDDISESERSFYTSQHNGHVPEVSTPGSMTTSRLGPPLGGDGQDMSASSTPRPGRRNTLLSNGSVSVGIPPMGEADELSQLDEEEPGAPVDPQDLVWQAKTALYRAQHQSQANQVQRQPFPDRAGLARTPEGMAQFAQGDHTLYERVRWCGPVLENASAPDDSASTHHSWPKAGAMVETVGAGSLRLRSQRSLWSSPKPPAIAGVGLAWDSTLSGAGKVNQWMSAMAKASATSLHPPDGPLLVAGQRAFVPLPGGHFPTPLSVPSCLVEYGTATGMPMPRAGPTVADATSLGPNHPLADPVPLHRYPAVLIPTRSKLPSLVFANLQHYHEIREIDTKIWTSKMNLPIGVGQPLNDAIPGEDDKVNTIIRRLVPEFGFESPFNYPGAGNKVVQSQAPPTWLTRRHQRGPLMASASARAFSTLADQSDLAEEEQALPPLQLNQDTAYELMSRVASLLVTHVGFEDLHEMALCVITDLTINCLMNLGKTLRCYCDKYGRRMEPAEILAHVLFDNGVESLQTLRHYIRDDIERYGPRLADLKRKLDNAYLRELDRTSDEEEVSEYSMYSSSEESETEKAPPGSADDSREDHGGPAKRLSTLPAKEGDDINFDESANAFMIGDFGDSLGTDDFLGFKSLGLDEEYGVDTLRLPSQLLFGKYYHGQAVGTRKKRKRRQNKWPYRPPKLEWAPITAETAPKQIGLLSGFYEKKLLAAESTTVVEDEALPPRQRYNAHKPRQPTFVKRPLLALYGNQAVSSKGGKLPGQAKSKSKPPVSQK</sequence>
<evidence type="ECO:0000313" key="6">
    <source>
        <dbReference type="Proteomes" id="UP001151582"/>
    </source>
</evidence>
<dbReference type="PROSITE" id="PS50014">
    <property type="entry name" value="BROMODOMAIN_2"/>
    <property type="match status" value="1"/>
</dbReference>
<dbReference type="GO" id="GO:0000124">
    <property type="term" value="C:SAGA complex"/>
    <property type="evidence" value="ECO:0007669"/>
    <property type="project" value="InterPro"/>
</dbReference>
<dbReference type="PANTHER" id="PTHR47343">
    <property type="entry name" value="TRANSCRIPTIONAL ACTIVATOR SPT7"/>
    <property type="match status" value="1"/>
</dbReference>
<feature type="region of interest" description="Disordered" evidence="3">
    <location>
        <begin position="540"/>
        <end position="602"/>
    </location>
</feature>
<organism evidence="5 6">
    <name type="scientific">Dimargaris verticillata</name>
    <dbReference type="NCBI Taxonomy" id="2761393"/>
    <lineage>
        <taxon>Eukaryota</taxon>
        <taxon>Fungi</taxon>
        <taxon>Fungi incertae sedis</taxon>
        <taxon>Zoopagomycota</taxon>
        <taxon>Kickxellomycotina</taxon>
        <taxon>Dimargaritomycetes</taxon>
        <taxon>Dimargaritales</taxon>
        <taxon>Dimargaritaceae</taxon>
        <taxon>Dimargaris</taxon>
    </lineage>
</organism>
<feature type="compositionally biased region" description="Acidic residues" evidence="3">
    <location>
        <begin position="218"/>
        <end position="230"/>
    </location>
</feature>
<dbReference type="Proteomes" id="UP001151582">
    <property type="component" value="Unassembled WGS sequence"/>
</dbReference>
<dbReference type="OrthoDB" id="21449at2759"/>
<protein>
    <submittedName>
        <fullName evidence="5">Transcriptional activator spt7</fullName>
    </submittedName>
</protein>
<dbReference type="GO" id="GO:0046982">
    <property type="term" value="F:protein heterodimerization activity"/>
    <property type="evidence" value="ECO:0007669"/>
    <property type="project" value="InterPro"/>
</dbReference>
<dbReference type="InterPro" id="IPR009072">
    <property type="entry name" value="Histone-fold"/>
</dbReference>
<proteinExistence type="predicted"/>
<feature type="region of interest" description="Disordered" evidence="3">
    <location>
        <begin position="1"/>
        <end position="28"/>
    </location>
</feature>
<dbReference type="EMBL" id="JANBQB010000015">
    <property type="protein sequence ID" value="KAJ1984581.1"/>
    <property type="molecule type" value="Genomic_DNA"/>
</dbReference>
<reference evidence="5" key="1">
    <citation type="submission" date="2022-07" db="EMBL/GenBank/DDBJ databases">
        <title>Phylogenomic reconstructions and comparative analyses of Kickxellomycotina fungi.</title>
        <authorList>
            <person name="Reynolds N.K."/>
            <person name="Stajich J.E."/>
            <person name="Barry K."/>
            <person name="Grigoriev I.V."/>
            <person name="Crous P."/>
            <person name="Smith M.E."/>
        </authorList>
    </citation>
    <scope>NUCLEOTIDE SEQUENCE</scope>
    <source>
        <strain evidence="5">RSA 567</strain>
    </source>
</reference>
<dbReference type="InterPro" id="IPR037782">
    <property type="entry name" value="Spt7"/>
</dbReference>
<dbReference type="GO" id="GO:0006325">
    <property type="term" value="P:chromatin organization"/>
    <property type="evidence" value="ECO:0007669"/>
    <property type="project" value="UniProtKB-ARBA"/>
</dbReference>
<dbReference type="PANTHER" id="PTHR47343:SF1">
    <property type="entry name" value="TRANSCRIPTIONAL ACTIVATOR SPT7"/>
    <property type="match status" value="1"/>
</dbReference>
<keyword evidence="1 2" id="KW-0103">Bromodomain</keyword>